<dbReference type="InterPro" id="IPR001315">
    <property type="entry name" value="CARD"/>
</dbReference>
<dbReference type="PROSITE" id="PS50209">
    <property type="entry name" value="CARD"/>
    <property type="match status" value="2"/>
</dbReference>
<feature type="domain" description="CARD" evidence="1">
    <location>
        <begin position="9"/>
        <end position="99"/>
    </location>
</feature>
<comment type="caution">
    <text evidence="2">The sequence shown here is derived from an EMBL/GenBank/DDBJ whole genome shotgun (WGS) entry which is preliminary data.</text>
</comment>
<dbReference type="InterPro" id="IPR037939">
    <property type="entry name" value="CRADD"/>
</dbReference>
<dbReference type="Pfam" id="PF00619">
    <property type="entry name" value="CARD"/>
    <property type="match status" value="2"/>
</dbReference>
<evidence type="ECO:0000313" key="2">
    <source>
        <dbReference type="EMBL" id="KAK2161789.1"/>
    </source>
</evidence>
<organism evidence="2 3">
    <name type="scientific">Ridgeia piscesae</name>
    <name type="common">Tubeworm</name>
    <dbReference type="NCBI Taxonomy" id="27915"/>
    <lineage>
        <taxon>Eukaryota</taxon>
        <taxon>Metazoa</taxon>
        <taxon>Spiralia</taxon>
        <taxon>Lophotrochozoa</taxon>
        <taxon>Annelida</taxon>
        <taxon>Polychaeta</taxon>
        <taxon>Sedentaria</taxon>
        <taxon>Canalipalpata</taxon>
        <taxon>Sabellida</taxon>
        <taxon>Siboglinidae</taxon>
        <taxon>Ridgeia</taxon>
    </lineage>
</organism>
<reference evidence="2" key="1">
    <citation type="journal article" date="2023" name="Mol. Biol. Evol.">
        <title>Third-Generation Sequencing Reveals the Adaptive Role of the Epigenome in Three Deep-Sea Polychaetes.</title>
        <authorList>
            <person name="Perez M."/>
            <person name="Aroh O."/>
            <person name="Sun Y."/>
            <person name="Lan Y."/>
            <person name="Juniper S.K."/>
            <person name="Young C.R."/>
            <person name="Angers B."/>
            <person name="Qian P.Y."/>
        </authorList>
    </citation>
    <scope>NUCLEOTIDE SEQUENCE</scope>
    <source>
        <strain evidence="2">R07B-5</strain>
    </source>
</reference>
<gene>
    <name evidence="2" type="ORF">NP493_1560g00034</name>
</gene>
<dbReference type="Proteomes" id="UP001209878">
    <property type="component" value="Unassembled WGS sequence"/>
</dbReference>
<sequence>MATSEEYGMTSGDRRKLKDLHMFLVTNVDPNEEFMSLLIEKDIFKAEMVKRIKSNSTMNEKVRELLELLPSRGPQAFVLFTEALDETDQSHATEALHCVVGKNVNECEMSEVQNETLKQIRKQLHKVASQIFTADFWEMLMNHENHTIITEAMKANITSGKTPQENINNLLDILPRRGPHAFDVFVNALVHSPDTEIGEIASSLKDREGVY</sequence>
<evidence type="ECO:0000313" key="3">
    <source>
        <dbReference type="Proteomes" id="UP001209878"/>
    </source>
</evidence>
<dbReference type="PANTHER" id="PTHR15034">
    <property type="entry name" value="DEATH DOMAIN-CONTAINING PROTEIN CRADD"/>
    <property type="match status" value="1"/>
</dbReference>
<dbReference type="CDD" id="cd01671">
    <property type="entry name" value="CARD"/>
    <property type="match status" value="2"/>
</dbReference>
<dbReference type="GO" id="GO:0002020">
    <property type="term" value="F:protease binding"/>
    <property type="evidence" value="ECO:0007669"/>
    <property type="project" value="InterPro"/>
</dbReference>
<dbReference type="SMART" id="SM00114">
    <property type="entry name" value="CARD"/>
    <property type="match status" value="2"/>
</dbReference>
<proteinExistence type="predicted"/>
<protein>
    <recommendedName>
        <fullName evidence="1">CARD domain-containing protein</fullName>
    </recommendedName>
</protein>
<dbReference type="GO" id="GO:0042981">
    <property type="term" value="P:regulation of apoptotic process"/>
    <property type="evidence" value="ECO:0007669"/>
    <property type="project" value="InterPro"/>
</dbReference>
<evidence type="ECO:0000259" key="1">
    <source>
        <dbReference type="PROSITE" id="PS50209"/>
    </source>
</evidence>
<dbReference type="AlphaFoldDB" id="A0AAD9JZ99"/>
<dbReference type="Gene3D" id="1.10.533.10">
    <property type="entry name" value="Death Domain, Fas"/>
    <property type="match status" value="2"/>
</dbReference>
<dbReference type="GO" id="GO:0070513">
    <property type="term" value="F:death domain binding"/>
    <property type="evidence" value="ECO:0007669"/>
    <property type="project" value="InterPro"/>
</dbReference>
<keyword evidence="3" id="KW-1185">Reference proteome</keyword>
<accession>A0AAD9JZ99</accession>
<dbReference type="EMBL" id="JAODUO010001561">
    <property type="protein sequence ID" value="KAK2161789.1"/>
    <property type="molecule type" value="Genomic_DNA"/>
</dbReference>
<dbReference type="SUPFAM" id="SSF47986">
    <property type="entry name" value="DEATH domain"/>
    <property type="match status" value="2"/>
</dbReference>
<name>A0AAD9JZ99_RIDPI</name>
<dbReference type="InterPro" id="IPR011029">
    <property type="entry name" value="DEATH-like_dom_sf"/>
</dbReference>
<feature type="domain" description="CARD" evidence="1">
    <location>
        <begin position="109"/>
        <end position="189"/>
    </location>
</feature>
<dbReference type="PANTHER" id="PTHR15034:SF5">
    <property type="entry name" value="DEATH DOMAIN-CONTAINING PROTEIN CRADD"/>
    <property type="match status" value="1"/>
</dbReference>